<dbReference type="PANTHER" id="PTHR30399:SF1">
    <property type="entry name" value="UTP PYROPHOSPHATASE"/>
    <property type="match status" value="1"/>
</dbReference>
<keyword evidence="3" id="KW-0645">Protease</keyword>
<dbReference type="InterPro" id="IPR053136">
    <property type="entry name" value="UTP_pyrophosphatase-like"/>
</dbReference>
<dbReference type="Gene3D" id="3.30.2010.10">
    <property type="entry name" value="Metalloproteases ('zincins'), catalytic domain"/>
    <property type="match status" value="1"/>
</dbReference>
<sequence length="367" mass="39874">MAHAPLPRRAALDSLDSRQLDLPLFDSGNALPGLSVEVPAGRPASAAPVGGACSPWPGAESMPPPSAPLQAPVEPIAAPLPSLQAPVEPLAALLPPLRPSSKPTSATPAPSLPTGATPRNETRLPDGSGLRCVSLGSHRLDYRLKRSARRTIGFSIDGNGLAVTAPRWATLADIEAALADKQRWIFAKLAEWQTRTEQRALPRIVWTDGATLPYLGKPLTIAITSSSGTLRHDPERAVLELGLPPDAHAQQIKDRVQGWLQQEARCLFGERLDIYAQRLGVRHSAYALSSAATRWGSCSSDGKIRLNWRLIHFPLSIIDYVVAHELAHLREMNHSSRFWDTVASIFPEFREARSSLKNHPMELLPTL</sequence>
<accession>E5AL40</accession>
<evidence type="ECO:0000256" key="1">
    <source>
        <dbReference type="SAM" id="MobiDB-lite"/>
    </source>
</evidence>
<dbReference type="AlphaFoldDB" id="E5AL40"/>
<dbReference type="EC" id="3.4.24.-" evidence="3"/>
<evidence type="ECO:0000313" key="3">
    <source>
        <dbReference type="EMBL" id="CBW75997.1"/>
    </source>
</evidence>
<gene>
    <name evidence="3" type="ordered locus">RBRH_02015</name>
</gene>
<reference evidence="3 4" key="1">
    <citation type="journal article" date="2011" name="J. Bacteriol.">
        <title>Complete genome sequence of Burkholderia rhizoxinica, an endosymbiont of Rhizopus microsporus.</title>
        <authorList>
            <person name="Lackner G."/>
            <person name="Moebius N."/>
            <person name="Partida-Martinez L."/>
            <person name="Hertweck C."/>
        </authorList>
    </citation>
    <scope>NUCLEOTIDE SEQUENCE [LARGE SCALE GENOMIC DNA]</scope>
    <source>
        <strain evidence="4">DSM 19002 / CIP 109453 / HKI 454</strain>
    </source>
</reference>
<dbReference type="STRING" id="882378.RBRH_02015"/>
<dbReference type="RefSeq" id="WP_013436226.1">
    <property type="nucleotide sequence ID" value="NC_014722.1"/>
</dbReference>
<dbReference type="Pfam" id="PF01863">
    <property type="entry name" value="YgjP-like"/>
    <property type="match status" value="1"/>
</dbReference>
<dbReference type="PANTHER" id="PTHR30399">
    <property type="entry name" value="UNCHARACTERIZED PROTEIN YGJP"/>
    <property type="match status" value="1"/>
</dbReference>
<dbReference type="HOGENOM" id="CLU_065947_2_0_4"/>
<evidence type="ECO:0000259" key="2">
    <source>
        <dbReference type="Pfam" id="PF01863"/>
    </source>
</evidence>
<feature type="region of interest" description="Disordered" evidence="1">
    <location>
        <begin position="1"/>
        <end position="70"/>
    </location>
</feature>
<dbReference type="InterPro" id="IPR002725">
    <property type="entry name" value="YgjP-like_metallopeptidase"/>
</dbReference>
<protein>
    <submittedName>
        <fullName evidence="3">Zinc metalloprotease</fullName>
        <ecNumber evidence="3">3.4.24.-</ecNumber>
    </submittedName>
</protein>
<feature type="region of interest" description="Disordered" evidence="1">
    <location>
        <begin position="94"/>
        <end position="130"/>
    </location>
</feature>
<dbReference type="EMBL" id="FR687359">
    <property type="protein sequence ID" value="CBW75997.1"/>
    <property type="molecule type" value="Genomic_DNA"/>
</dbReference>
<dbReference type="Proteomes" id="UP000007437">
    <property type="component" value="Chromosome"/>
</dbReference>
<dbReference type="CDD" id="cd07344">
    <property type="entry name" value="M48_yhfN_like"/>
    <property type="match status" value="1"/>
</dbReference>
<name>E5AL40_MYCRK</name>
<dbReference type="eggNOG" id="COG1451">
    <property type="taxonomic scope" value="Bacteria"/>
</dbReference>
<organism evidence="3 4">
    <name type="scientific">Mycetohabitans rhizoxinica (strain DSM 19002 / CIP 109453 / HKI 454)</name>
    <name type="common">Paraburkholderia rhizoxinica</name>
    <dbReference type="NCBI Taxonomy" id="882378"/>
    <lineage>
        <taxon>Bacteria</taxon>
        <taxon>Pseudomonadati</taxon>
        <taxon>Pseudomonadota</taxon>
        <taxon>Betaproteobacteria</taxon>
        <taxon>Burkholderiales</taxon>
        <taxon>Burkholderiaceae</taxon>
        <taxon>Mycetohabitans</taxon>
    </lineage>
</organism>
<keyword evidence="3" id="KW-0378">Hydrolase</keyword>
<dbReference type="GO" id="GO:0006508">
    <property type="term" value="P:proteolysis"/>
    <property type="evidence" value="ECO:0007669"/>
    <property type="project" value="UniProtKB-KW"/>
</dbReference>
<proteinExistence type="predicted"/>
<feature type="domain" description="YgjP-like metallopeptidase" evidence="2">
    <location>
        <begin position="150"/>
        <end position="359"/>
    </location>
</feature>
<evidence type="ECO:0000313" key="4">
    <source>
        <dbReference type="Proteomes" id="UP000007437"/>
    </source>
</evidence>
<dbReference type="GO" id="GO:0008237">
    <property type="term" value="F:metallopeptidase activity"/>
    <property type="evidence" value="ECO:0007669"/>
    <property type="project" value="UniProtKB-KW"/>
</dbReference>
<keyword evidence="3" id="KW-0482">Metalloprotease</keyword>
<dbReference type="KEGG" id="brh:RBRH_02015"/>
<feature type="compositionally biased region" description="Low complexity" evidence="1">
    <location>
        <begin position="94"/>
        <end position="118"/>
    </location>
</feature>